<sequence>MSVVRKTIAQDNDSPLEFIFSDASVDAYDDSIDPSGWVLDDFKRNPIALLGHNPDFPIGRWVNVRVEGGKLRGHLQLAPEGTSNRIDEVRKLVFAGILKSCSVGFHPIDSMPRPGSKRGGTRYLQQRLVECSVCSVPANANALMLEARGLGVSAGVIRAIFKQSTDASLAERQAHARASLARARALLARPSATSKTKPPVGLIGMSAETKALYARAKGSRQRAAAVLKGHKPRAQRWSADLDLDLQFGGRPIFRKKGPYGW</sequence>
<evidence type="ECO:0000259" key="4">
    <source>
        <dbReference type="Pfam" id="PF04586"/>
    </source>
</evidence>
<evidence type="ECO:0000256" key="3">
    <source>
        <dbReference type="ARBA" id="ARBA00022801"/>
    </source>
</evidence>
<dbReference type="RefSeq" id="WP_176532432.1">
    <property type="nucleotide sequence ID" value="NZ_CP088022.1"/>
</dbReference>
<dbReference type="InterPro" id="IPR054613">
    <property type="entry name" value="Peptidase_S78_dom"/>
</dbReference>
<keyword evidence="3" id="KW-0378">Hydrolase</keyword>
<accession>A0A973WTE3</accession>
<dbReference type="EMBL" id="JABWSX010000001">
    <property type="protein sequence ID" value="NVL08990.1"/>
    <property type="molecule type" value="Genomic_DNA"/>
</dbReference>
<reference evidence="5" key="1">
    <citation type="submission" date="2020-06" db="EMBL/GenBank/DDBJ databases">
        <title>Whole Genome Sequence of Bradyrhizobium sp. Strain 66S1MB.</title>
        <authorList>
            <person name="Bromfield E."/>
            <person name="Cloutier S."/>
        </authorList>
    </citation>
    <scope>NUCLEOTIDE SEQUENCE</scope>
    <source>
        <strain evidence="5">66S1MB</strain>
    </source>
</reference>
<keyword evidence="2 5" id="KW-0645">Protease</keyword>
<evidence type="ECO:0000256" key="2">
    <source>
        <dbReference type="ARBA" id="ARBA00022670"/>
    </source>
</evidence>
<protein>
    <submittedName>
        <fullName evidence="5">HK97 family phage prohead protease</fullName>
    </submittedName>
</protein>
<comment type="caution">
    <text evidence="5">The sequence shown here is derived from an EMBL/GenBank/DDBJ whole genome shotgun (WGS) entry which is preliminary data.</text>
</comment>
<keyword evidence="1" id="KW-1188">Viral release from host cell</keyword>
<name>A0A973WTE3_9BRAD</name>
<evidence type="ECO:0000313" key="5">
    <source>
        <dbReference type="EMBL" id="NVL08990.1"/>
    </source>
</evidence>
<feature type="domain" description="Prohead serine protease" evidence="4">
    <location>
        <begin position="46"/>
        <end position="142"/>
    </location>
</feature>
<dbReference type="Pfam" id="PF04586">
    <property type="entry name" value="Peptidase_S78"/>
    <property type="match status" value="1"/>
</dbReference>
<dbReference type="GO" id="GO:0006508">
    <property type="term" value="P:proteolysis"/>
    <property type="evidence" value="ECO:0007669"/>
    <property type="project" value="UniProtKB-KW"/>
</dbReference>
<dbReference type="AlphaFoldDB" id="A0A973WTE3"/>
<gene>
    <name evidence="5" type="ORF">HU230_25110</name>
</gene>
<organism evidence="5">
    <name type="scientific">Bradyrhizobium quebecense</name>
    <dbReference type="NCBI Taxonomy" id="2748629"/>
    <lineage>
        <taxon>Bacteria</taxon>
        <taxon>Pseudomonadati</taxon>
        <taxon>Pseudomonadota</taxon>
        <taxon>Alphaproteobacteria</taxon>
        <taxon>Hyphomicrobiales</taxon>
        <taxon>Nitrobacteraceae</taxon>
        <taxon>Bradyrhizobium</taxon>
    </lineage>
</organism>
<evidence type="ECO:0000256" key="1">
    <source>
        <dbReference type="ARBA" id="ARBA00022612"/>
    </source>
</evidence>
<dbReference type="GO" id="GO:0008233">
    <property type="term" value="F:peptidase activity"/>
    <property type="evidence" value="ECO:0007669"/>
    <property type="project" value="UniProtKB-KW"/>
</dbReference>
<proteinExistence type="predicted"/>